<feature type="domain" description="Xylose isomerase-like TIM barrel" evidence="1">
    <location>
        <begin position="10"/>
        <end position="172"/>
    </location>
</feature>
<keyword evidence="3" id="KW-1185">Reference proteome</keyword>
<organism evidence="2 3">
    <name type="scientific">Dentipellis fragilis</name>
    <dbReference type="NCBI Taxonomy" id="205917"/>
    <lineage>
        <taxon>Eukaryota</taxon>
        <taxon>Fungi</taxon>
        <taxon>Dikarya</taxon>
        <taxon>Basidiomycota</taxon>
        <taxon>Agaricomycotina</taxon>
        <taxon>Agaricomycetes</taxon>
        <taxon>Russulales</taxon>
        <taxon>Hericiaceae</taxon>
        <taxon>Dentipellis</taxon>
    </lineage>
</organism>
<evidence type="ECO:0000313" key="3">
    <source>
        <dbReference type="Proteomes" id="UP000298327"/>
    </source>
</evidence>
<dbReference type="AlphaFoldDB" id="A0A4Y9ZBH3"/>
<dbReference type="OrthoDB" id="5360893at2759"/>
<dbReference type="InterPro" id="IPR036237">
    <property type="entry name" value="Xyl_isomerase-like_sf"/>
</dbReference>
<protein>
    <recommendedName>
        <fullName evidence="1">Xylose isomerase-like TIM barrel domain-containing protein</fullName>
    </recommendedName>
</protein>
<sequence length="236" mass="27053">MLQIGSSDDPSSSPDYDVIARDLRELADDAAKQNPPIKLAYEMWAWGAHVNTWEHAWEICKRVDRPNFGVCLDTFQICARAYADPMSERRILASAQEQLSRSLADLTTVFSEPAAREKIFYFQISDGSRKVSPEELKKTAEEQGIPPLHAWSNAWRPLPFMDELEDENFQGYLPIVDVVEAVSPSHRIGLTRNYDCCLQVFYEEDMARDDPEVPKRWTAAAQKAHKKLIYELEMKV</sequence>
<name>A0A4Y9ZBH3_9AGAM</name>
<dbReference type="PANTHER" id="PTHR12110:SF56">
    <property type="entry name" value="DEHYDRATASE, PUTATIVE (AFU_ORTHOLOGUE AFUA_6G08740)-RELATED"/>
    <property type="match status" value="1"/>
</dbReference>
<evidence type="ECO:0000259" key="1">
    <source>
        <dbReference type="Pfam" id="PF01261"/>
    </source>
</evidence>
<dbReference type="Gene3D" id="3.20.20.150">
    <property type="entry name" value="Divalent-metal-dependent TIM barrel enzymes"/>
    <property type="match status" value="1"/>
</dbReference>
<dbReference type="Pfam" id="PF01261">
    <property type="entry name" value="AP_endonuc_2"/>
    <property type="match status" value="1"/>
</dbReference>
<dbReference type="InterPro" id="IPR013022">
    <property type="entry name" value="Xyl_isomerase-like_TIM-brl"/>
</dbReference>
<comment type="caution">
    <text evidence="2">The sequence shown here is derived from an EMBL/GenBank/DDBJ whole genome shotgun (WGS) entry which is preliminary data.</text>
</comment>
<dbReference type="InterPro" id="IPR050312">
    <property type="entry name" value="IolE/XylAMocC-like"/>
</dbReference>
<evidence type="ECO:0000313" key="2">
    <source>
        <dbReference type="EMBL" id="TFY70739.1"/>
    </source>
</evidence>
<dbReference type="Proteomes" id="UP000298327">
    <property type="component" value="Unassembled WGS sequence"/>
</dbReference>
<accession>A0A4Y9ZBH3</accession>
<dbReference type="SUPFAM" id="SSF51658">
    <property type="entry name" value="Xylose isomerase-like"/>
    <property type="match status" value="1"/>
</dbReference>
<gene>
    <name evidence="2" type="ORF">EVG20_g2273</name>
</gene>
<reference evidence="2 3" key="1">
    <citation type="submission" date="2019-02" db="EMBL/GenBank/DDBJ databases">
        <title>Genome sequencing of the rare red list fungi Dentipellis fragilis.</title>
        <authorList>
            <person name="Buettner E."/>
            <person name="Kellner H."/>
        </authorList>
    </citation>
    <scope>NUCLEOTIDE SEQUENCE [LARGE SCALE GENOMIC DNA]</scope>
    <source>
        <strain evidence="2 3">DSM 105465</strain>
    </source>
</reference>
<dbReference type="EMBL" id="SEOQ01000085">
    <property type="protein sequence ID" value="TFY70739.1"/>
    <property type="molecule type" value="Genomic_DNA"/>
</dbReference>
<proteinExistence type="predicted"/>
<dbReference type="PANTHER" id="PTHR12110">
    <property type="entry name" value="HYDROXYPYRUVATE ISOMERASE"/>
    <property type="match status" value="1"/>
</dbReference>